<dbReference type="SUPFAM" id="SSF64288">
    <property type="entry name" value="Chorismate lyase-like"/>
    <property type="match status" value="1"/>
</dbReference>
<keyword evidence="1" id="KW-0456">Lyase</keyword>
<name>A0A7W4W9R8_9GAMM</name>
<evidence type="ECO:0000313" key="1">
    <source>
        <dbReference type="EMBL" id="MBB3060290.1"/>
    </source>
</evidence>
<keyword evidence="2" id="KW-1185">Reference proteome</keyword>
<dbReference type="InterPro" id="IPR028978">
    <property type="entry name" value="Chorismate_lyase_/UTRA_dom_sf"/>
</dbReference>
<dbReference type="GO" id="GO:0016829">
    <property type="term" value="F:lyase activity"/>
    <property type="evidence" value="ECO:0007669"/>
    <property type="project" value="UniProtKB-KW"/>
</dbReference>
<reference evidence="1 2" key="1">
    <citation type="submission" date="2020-08" db="EMBL/GenBank/DDBJ databases">
        <title>Genomic Encyclopedia of Type Strains, Phase III (KMG-III): the genomes of soil and plant-associated and newly described type strains.</title>
        <authorList>
            <person name="Whitman W."/>
        </authorList>
    </citation>
    <scope>NUCLEOTIDE SEQUENCE [LARGE SCALE GENOMIC DNA]</scope>
    <source>
        <strain evidence="1 2">CECT 8799</strain>
    </source>
</reference>
<dbReference type="EMBL" id="JACHWZ010000004">
    <property type="protein sequence ID" value="MBB3060290.1"/>
    <property type="molecule type" value="Genomic_DNA"/>
</dbReference>
<dbReference type="RefSeq" id="WP_183457530.1">
    <property type="nucleotide sequence ID" value="NZ_JACHWZ010000004.1"/>
</dbReference>
<gene>
    <name evidence="1" type="ORF">FHS09_001105</name>
</gene>
<comment type="caution">
    <text evidence="1">The sequence shown here is derived from an EMBL/GenBank/DDBJ whole genome shotgun (WGS) entry which is preliminary data.</text>
</comment>
<sequence>MIILSDNAFRGRSDRAGNESSLSAFQRILLGSDGTMTNLLEGILGEDLCVNKIFEEVNRASFDIPELELCSGQRLWRRTVTLQGKASGINCLYADSLIALDNLDEKFSETLLNTEAPIGKIWDLFRVETYKSLMEWGEDIAGDSARYFDISEDETLLYRTYRVFSQGNPVMRITEKFPSNWFVDSEFSPRMISGDGLSMVN</sequence>
<dbReference type="Gene3D" id="3.40.1410.10">
    <property type="entry name" value="Chorismate lyase-like"/>
    <property type="match status" value="1"/>
</dbReference>
<keyword evidence="1" id="KW-0670">Pyruvate</keyword>
<accession>A0A7W4W9R8</accession>
<organism evidence="1 2">
    <name type="scientific">Microbulbifer rhizosphaerae</name>
    <dbReference type="NCBI Taxonomy" id="1562603"/>
    <lineage>
        <taxon>Bacteria</taxon>
        <taxon>Pseudomonadati</taxon>
        <taxon>Pseudomonadota</taxon>
        <taxon>Gammaproteobacteria</taxon>
        <taxon>Cellvibrionales</taxon>
        <taxon>Microbulbiferaceae</taxon>
        <taxon>Microbulbifer</taxon>
    </lineage>
</organism>
<dbReference type="Proteomes" id="UP000535937">
    <property type="component" value="Unassembled WGS sequence"/>
</dbReference>
<protein>
    <submittedName>
        <fullName evidence="1">Chorismate-pyruvate lyase</fullName>
    </submittedName>
</protein>
<evidence type="ECO:0000313" key="2">
    <source>
        <dbReference type="Proteomes" id="UP000535937"/>
    </source>
</evidence>
<dbReference type="AlphaFoldDB" id="A0A7W4W9R8"/>
<dbReference type="Pfam" id="PF01947">
    <property type="entry name" value="Rv2949c-like"/>
    <property type="match status" value="1"/>
</dbReference>
<dbReference type="InterPro" id="IPR002800">
    <property type="entry name" value="Rv2949c-like"/>
</dbReference>
<proteinExistence type="predicted"/>